<dbReference type="GeneID" id="25246353"/>
<protein>
    <submittedName>
        <fullName evidence="2">NAD-dependent epimerase</fullName>
    </submittedName>
</protein>
<proteinExistence type="predicted"/>
<dbReference type="AlphaFoldDB" id="A0A0K1IUX4"/>
<dbReference type="Gene3D" id="3.40.50.720">
    <property type="entry name" value="NAD(P)-binding Rossmann-like Domain"/>
    <property type="match status" value="1"/>
</dbReference>
<dbReference type="Pfam" id="PF13460">
    <property type="entry name" value="NAD_binding_10"/>
    <property type="match status" value="1"/>
</dbReference>
<dbReference type="KEGG" id="hgi:ABY42_10300"/>
<dbReference type="CDD" id="cd05243">
    <property type="entry name" value="SDR_a5"/>
    <property type="match status" value="1"/>
</dbReference>
<reference evidence="3" key="1">
    <citation type="journal article" date="2015" name="J. Biotechnol.">
        <title>Complete genome sequence of Haloferax gibbonsii strain ARA6, a potential producer of polyhydroxyalkanoates and halocins isolated from Araruama, Rio de Janeiro, Brasil.</title>
        <authorList>
            <person name="Pinto L.H."/>
            <person name="D'Alincourt Carvalho-Assef A.P."/>
            <person name="Vieira R.P."/>
            <person name="Clementino M.M."/>
            <person name="Albano R.M."/>
        </authorList>
    </citation>
    <scope>NUCLEOTIDE SEQUENCE [LARGE SCALE GENOMIC DNA]</scope>
    <source>
        <strain evidence="3">ARA6</strain>
    </source>
</reference>
<dbReference type="SUPFAM" id="SSF51735">
    <property type="entry name" value="NAD(P)-binding Rossmann-fold domains"/>
    <property type="match status" value="1"/>
</dbReference>
<accession>A0A0K1IUX4</accession>
<dbReference type="InterPro" id="IPR016040">
    <property type="entry name" value="NAD(P)-bd_dom"/>
</dbReference>
<gene>
    <name evidence="2" type="ORF">ABY42_10300</name>
</gene>
<evidence type="ECO:0000313" key="2">
    <source>
        <dbReference type="EMBL" id="AKU08113.1"/>
    </source>
</evidence>
<dbReference type="EMBL" id="CP011947">
    <property type="protein sequence ID" value="AKU08113.1"/>
    <property type="molecule type" value="Genomic_DNA"/>
</dbReference>
<dbReference type="PATRIC" id="fig|35746.4.peg.2198"/>
<dbReference type="Proteomes" id="UP000066124">
    <property type="component" value="Chromosome"/>
</dbReference>
<feature type="domain" description="NAD(P)-binding" evidence="1">
    <location>
        <begin position="7"/>
        <end position="188"/>
    </location>
</feature>
<evidence type="ECO:0000313" key="3">
    <source>
        <dbReference type="Proteomes" id="UP000066124"/>
    </source>
</evidence>
<dbReference type="RefSeq" id="WP_050459384.1">
    <property type="nucleotide sequence ID" value="NZ_CP011947.1"/>
</dbReference>
<dbReference type="PANTHER" id="PTHR15020">
    <property type="entry name" value="FLAVIN REDUCTASE-RELATED"/>
    <property type="match status" value="1"/>
</dbReference>
<evidence type="ECO:0000259" key="1">
    <source>
        <dbReference type="Pfam" id="PF13460"/>
    </source>
</evidence>
<name>A0A0K1IUX4_HALGI</name>
<organism evidence="2 3">
    <name type="scientific">Haloferax gibbonsii</name>
    <dbReference type="NCBI Taxonomy" id="35746"/>
    <lineage>
        <taxon>Archaea</taxon>
        <taxon>Methanobacteriati</taxon>
        <taxon>Methanobacteriota</taxon>
        <taxon>Stenosarchaea group</taxon>
        <taxon>Halobacteria</taxon>
        <taxon>Halobacteriales</taxon>
        <taxon>Haloferacaceae</taxon>
        <taxon>Haloferax</taxon>
    </lineage>
</organism>
<sequence>MQVAVIGANGGIGRRLLPRLADAGHDPIGVVRDESQFEAVRDRGGEPRLGDLEGDFDAALEGADAVVFTAGSGGSTGADKTLMVDLWGARRVVDACVDAGIDRFVMISSIGAGDPLAGPEPLRPYLVAKRCADDYLEQSSLDATILRPTRLTDADGTGTVSLTVDGLDGDTAEIPRADVAGTVVACLDIDRTVGETMHLTGGDTPIEQALGGDD</sequence>
<dbReference type="PANTHER" id="PTHR15020:SF50">
    <property type="entry name" value="UPF0659 PROTEIN YMR090W"/>
    <property type="match status" value="1"/>
</dbReference>
<dbReference type="InterPro" id="IPR036291">
    <property type="entry name" value="NAD(P)-bd_dom_sf"/>
</dbReference>